<dbReference type="Proteomes" id="UP000228934">
    <property type="component" value="Unassembled WGS sequence"/>
</dbReference>
<keyword evidence="1" id="KW-0433">Leucine-rich repeat</keyword>
<dbReference type="SMART" id="SM00369">
    <property type="entry name" value="LRR_TYP"/>
    <property type="match status" value="5"/>
</dbReference>
<dbReference type="GO" id="GO:0005737">
    <property type="term" value="C:cytoplasm"/>
    <property type="evidence" value="ECO:0007669"/>
    <property type="project" value="TreeGrafter"/>
</dbReference>
<reference evidence="5" key="1">
    <citation type="journal article" date="2017" name="Nat. Commun.">
        <title>The North American bullfrog draft genome provides insight into hormonal regulation of long noncoding RNA.</title>
        <authorList>
            <person name="Hammond S.A."/>
            <person name="Warren R.L."/>
            <person name="Vandervalk B.P."/>
            <person name="Kucuk E."/>
            <person name="Khan H."/>
            <person name="Gibb E.A."/>
            <person name="Pandoh P."/>
            <person name="Kirk H."/>
            <person name="Zhao Y."/>
            <person name="Jones M."/>
            <person name="Mungall A.J."/>
            <person name="Coope R."/>
            <person name="Pleasance S."/>
            <person name="Moore R.A."/>
            <person name="Holt R.A."/>
            <person name="Round J.M."/>
            <person name="Ohora S."/>
            <person name="Walle B.V."/>
            <person name="Veldhoen N."/>
            <person name="Helbing C.C."/>
            <person name="Birol I."/>
        </authorList>
    </citation>
    <scope>NUCLEOTIDE SEQUENCE [LARGE SCALE GENOMIC DNA]</scope>
</reference>
<keyword evidence="5" id="KW-1185">Reference proteome</keyword>
<evidence type="ECO:0000259" key="3">
    <source>
        <dbReference type="Pfam" id="PF23598"/>
    </source>
</evidence>
<evidence type="ECO:0000256" key="2">
    <source>
        <dbReference type="ARBA" id="ARBA00022737"/>
    </source>
</evidence>
<keyword evidence="2" id="KW-0677">Repeat</keyword>
<dbReference type="SMART" id="SM00364">
    <property type="entry name" value="LRR_BAC"/>
    <property type="match status" value="4"/>
</dbReference>
<dbReference type="InterPro" id="IPR003591">
    <property type="entry name" value="Leu-rich_rpt_typical-subtyp"/>
</dbReference>
<gene>
    <name evidence="4" type="ORF">AB205_0037650</name>
</gene>
<dbReference type="OrthoDB" id="660555at2759"/>
<dbReference type="PANTHER" id="PTHR48051">
    <property type="match status" value="1"/>
</dbReference>
<dbReference type="EMBL" id="KV922442">
    <property type="protein sequence ID" value="PIO03733.1"/>
    <property type="molecule type" value="Genomic_DNA"/>
</dbReference>
<name>A0A2G9PLH0_AQUCT</name>
<accession>A0A2G9PLH0</accession>
<dbReference type="InterPro" id="IPR001611">
    <property type="entry name" value="Leu-rich_rpt"/>
</dbReference>
<dbReference type="InterPro" id="IPR032675">
    <property type="entry name" value="LRR_dom_sf"/>
</dbReference>
<dbReference type="InterPro" id="IPR055414">
    <property type="entry name" value="LRR_R13L4/SHOC2-like"/>
</dbReference>
<evidence type="ECO:0000313" key="5">
    <source>
        <dbReference type="Proteomes" id="UP000228934"/>
    </source>
</evidence>
<evidence type="ECO:0000313" key="4">
    <source>
        <dbReference type="EMBL" id="PIO03733.1"/>
    </source>
</evidence>
<sequence length="252" mass="29495">MTISFFPKDGLENVIFVNLNNNQLEHIPSEIHKLQHLEKLSINHNLLKDIPKELCVLQNLQELHLGNNKLETLPEQIGYLTNLKELHIYRNNLIGLPEGLCRLRKLRILDVAGNQIQSFPYRLNEVPLQELYCEENPLLKREPVTAIQDEEILSLKEMTARFILHHVQDRDSLIRQQILYYPEAKTILSSRNICALCGTWFLDMWLECVKFVDIKKKMKTSSNLQLLPMKILLCSYRCFNQRQTDMFGVAVQ</sequence>
<dbReference type="Gene3D" id="3.80.10.10">
    <property type="entry name" value="Ribonuclease Inhibitor"/>
    <property type="match status" value="1"/>
</dbReference>
<dbReference type="AlphaFoldDB" id="A0A2G9PLH0"/>
<organism evidence="4 5">
    <name type="scientific">Aquarana catesbeiana</name>
    <name type="common">American bullfrog</name>
    <name type="synonym">Rana catesbeiana</name>
    <dbReference type="NCBI Taxonomy" id="8400"/>
    <lineage>
        <taxon>Eukaryota</taxon>
        <taxon>Metazoa</taxon>
        <taxon>Chordata</taxon>
        <taxon>Craniata</taxon>
        <taxon>Vertebrata</taxon>
        <taxon>Euteleostomi</taxon>
        <taxon>Amphibia</taxon>
        <taxon>Batrachia</taxon>
        <taxon>Anura</taxon>
        <taxon>Neobatrachia</taxon>
        <taxon>Ranoidea</taxon>
        <taxon>Ranidae</taxon>
        <taxon>Aquarana</taxon>
    </lineage>
</organism>
<feature type="domain" description="Disease resistance R13L4/SHOC-2-like LRR" evidence="3">
    <location>
        <begin position="16"/>
        <end position="112"/>
    </location>
</feature>
<dbReference type="PROSITE" id="PS51450">
    <property type="entry name" value="LRR"/>
    <property type="match status" value="2"/>
</dbReference>
<dbReference type="PANTHER" id="PTHR48051:SF49">
    <property type="entry name" value="LEUCINE-RICH REPEAT AND DEATH DOMAIN-CONTAINING PROTEIN 1"/>
    <property type="match status" value="1"/>
</dbReference>
<dbReference type="Pfam" id="PF23598">
    <property type="entry name" value="LRR_14"/>
    <property type="match status" value="1"/>
</dbReference>
<evidence type="ECO:0000256" key="1">
    <source>
        <dbReference type="ARBA" id="ARBA00022614"/>
    </source>
</evidence>
<dbReference type="InterPro" id="IPR050216">
    <property type="entry name" value="LRR_domain-containing"/>
</dbReference>
<proteinExistence type="predicted"/>
<dbReference type="SUPFAM" id="SSF52075">
    <property type="entry name" value="Outer arm dynein light chain 1"/>
    <property type="match status" value="1"/>
</dbReference>
<protein>
    <recommendedName>
        <fullName evidence="3">Disease resistance R13L4/SHOC-2-like LRR domain-containing protein</fullName>
    </recommendedName>
</protein>